<dbReference type="EMBL" id="JAULSN010000003">
    <property type="protein sequence ID" value="KAK3377180.1"/>
    <property type="molecule type" value="Genomic_DNA"/>
</dbReference>
<dbReference type="InterPro" id="IPR038305">
    <property type="entry name" value="HeLo_sf"/>
</dbReference>
<keyword evidence="1" id="KW-0175">Coiled coil</keyword>
<reference evidence="5" key="2">
    <citation type="submission" date="2023-06" db="EMBL/GenBank/DDBJ databases">
        <authorList>
            <consortium name="Lawrence Berkeley National Laboratory"/>
            <person name="Haridas S."/>
            <person name="Hensen N."/>
            <person name="Bonometti L."/>
            <person name="Westerberg I."/>
            <person name="Brannstrom I.O."/>
            <person name="Guillou S."/>
            <person name="Cros-Aarteil S."/>
            <person name="Calhoun S."/>
            <person name="Kuo A."/>
            <person name="Mondo S."/>
            <person name="Pangilinan J."/>
            <person name="Riley R."/>
            <person name="Labutti K."/>
            <person name="Andreopoulos B."/>
            <person name="Lipzen A."/>
            <person name="Chen C."/>
            <person name="Yanf M."/>
            <person name="Daum C."/>
            <person name="Ng V."/>
            <person name="Clum A."/>
            <person name="Steindorff A."/>
            <person name="Ohm R."/>
            <person name="Martin F."/>
            <person name="Silar P."/>
            <person name="Natvig D."/>
            <person name="Lalanne C."/>
            <person name="Gautier V."/>
            <person name="Ament-Velasquez S.L."/>
            <person name="Kruys A."/>
            <person name="Hutchinson M.I."/>
            <person name="Powell A.J."/>
            <person name="Barry K."/>
            <person name="Miller A.N."/>
            <person name="Grigoriev I.V."/>
            <person name="Debuchy R."/>
            <person name="Gladieux P."/>
            <person name="Thoren M.H."/>
            <person name="Johannesson H."/>
        </authorList>
    </citation>
    <scope>NUCLEOTIDE SEQUENCE</scope>
    <source>
        <strain evidence="5">CBS 958.72</strain>
    </source>
</reference>
<evidence type="ECO:0000256" key="1">
    <source>
        <dbReference type="SAM" id="Coils"/>
    </source>
</evidence>
<feature type="compositionally biased region" description="Basic and acidic residues" evidence="2">
    <location>
        <begin position="498"/>
        <end position="513"/>
    </location>
</feature>
<evidence type="ECO:0000259" key="3">
    <source>
        <dbReference type="Pfam" id="PF17111"/>
    </source>
</evidence>
<reference evidence="5" key="1">
    <citation type="journal article" date="2023" name="Mol. Phylogenet. Evol.">
        <title>Genome-scale phylogeny and comparative genomics of the fungal order Sordariales.</title>
        <authorList>
            <person name="Hensen N."/>
            <person name="Bonometti L."/>
            <person name="Westerberg I."/>
            <person name="Brannstrom I.O."/>
            <person name="Guillou S."/>
            <person name="Cros-Aarteil S."/>
            <person name="Calhoun S."/>
            <person name="Haridas S."/>
            <person name="Kuo A."/>
            <person name="Mondo S."/>
            <person name="Pangilinan J."/>
            <person name="Riley R."/>
            <person name="LaButti K."/>
            <person name="Andreopoulos B."/>
            <person name="Lipzen A."/>
            <person name="Chen C."/>
            <person name="Yan M."/>
            <person name="Daum C."/>
            <person name="Ng V."/>
            <person name="Clum A."/>
            <person name="Steindorff A."/>
            <person name="Ohm R.A."/>
            <person name="Martin F."/>
            <person name="Silar P."/>
            <person name="Natvig D.O."/>
            <person name="Lalanne C."/>
            <person name="Gautier V."/>
            <person name="Ament-Velasquez S.L."/>
            <person name="Kruys A."/>
            <person name="Hutchinson M.I."/>
            <person name="Powell A.J."/>
            <person name="Barry K."/>
            <person name="Miller A.N."/>
            <person name="Grigoriev I.V."/>
            <person name="Debuchy R."/>
            <person name="Gladieux P."/>
            <person name="Hiltunen Thoren M."/>
            <person name="Johannesson H."/>
        </authorList>
    </citation>
    <scope>NUCLEOTIDE SEQUENCE</scope>
    <source>
        <strain evidence="5">CBS 958.72</strain>
    </source>
</reference>
<evidence type="ECO:0000313" key="6">
    <source>
        <dbReference type="Proteomes" id="UP001287356"/>
    </source>
</evidence>
<dbReference type="InterPro" id="IPR031348">
    <property type="entry name" value="PigL_N"/>
</dbReference>
<feature type="coiled-coil region" evidence="1">
    <location>
        <begin position="195"/>
        <end position="222"/>
    </location>
</feature>
<sequence length="558" mass="62535">MADPISIASGVASFVSLGIDICKGLKQYVSAYRDFDKDAKEVFAKLEGLQSSLALLGSALEGIEPFVSNNRAEILRQLEDTVAQCSTGLSKLLDYLERCGGETPTRSDDAVPTSTATGAETGGEANARGVSALSIRKRLNRAVKRSIYPLRKDTLAEISQNVDAVRSRIQFLLDILNLMLQNISLQRQSASDIVINSQSSSLRELKVDIQEVERRMLNIASRSAMQPNFALQEQLATGTLVRSQGTELQQMRVDIQRLDHHIMRTAWPLQTSPGTDSPEPQLSMVLMGFSRICDYFLGCIVYILLKAAQAFQRVPRSIMLLPTDCVHFEDMLGNTYRLQYSMARHWNVFEAYLRTEFGQRPGERFVNVGQYKVLHSRKRPYHMTLPKDQTGWYKELQPCAELVMSLQTAADDTASVGLKFCPRCQSALDSRGNDGIVELVECPTYGCWTGYRELATRMASNTDNTSDNQGTKLQELLYLKTRELQLFKRVHISEQAPEVRVEEPPDLTIHGEAEPVPEQSPSKRKKNMRSKQKLGRLILRLVPQWRVLTAATIAVISA</sequence>
<comment type="caution">
    <text evidence="5">The sequence shown here is derived from an EMBL/GenBank/DDBJ whole genome shotgun (WGS) entry which is preliminary data.</text>
</comment>
<evidence type="ECO:0000256" key="2">
    <source>
        <dbReference type="SAM" id="MobiDB-lite"/>
    </source>
</evidence>
<evidence type="ECO:0000313" key="5">
    <source>
        <dbReference type="EMBL" id="KAK3377180.1"/>
    </source>
</evidence>
<dbReference type="Pfam" id="PF17111">
    <property type="entry name" value="PigL_N"/>
    <property type="match status" value="1"/>
</dbReference>
<accession>A0AAE0KJU9</accession>
<dbReference type="Proteomes" id="UP001287356">
    <property type="component" value="Unassembled WGS sequence"/>
</dbReference>
<name>A0AAE0KJU9_9PEZI</name>
<feature type="region of interest" description="Disordered" evidence="2">
    <location>
        <begin position="498"/>
        <end position="531"/>
    </location>
</feature>
<feature type="compositionally biased region" description="Basic residues" evidence="2">
    <location>
        <begin position="522"/>
        <end position="531"/>
    </location>
</feature>
<feature type="domain" description="Ubiquitin-like" evidence="4">
    <location>
        <begin position="323"/>
        <end position="406"/>
    </location>
</feature>
<feature type="region of interest" description="Disordered" evidence="2">
    <location>
        <begin position="103"/>
        <end position="123"/>
    </location>
</feature>
<dbReference type="InterPro" id="IPR054464">
    <property type="entry name" value="ULD_fung"/>
</dbReference>
<organism evidence="5 6">
    <name type="scientific">Lasiosphaeria ovina</name>
    <dbReference type="NCBI Taxonomy" id="92902"/>
    <lineage>
        <taxon>Eukaryota</taxon>
        <taxon>Fungi</taxon>
        <taxon>Dikarya</taxon>
        <taxon>Ascomycota</taxon>
        <taxon>Pezizomycotina</taxon>
        <taxon>Sordariomycetes</taxon>
        <taxon>Sordariomycetidae</taxon>
        <taxon>Sordariales</taxon>
        <taxon>Lasiosphaeriaceae</taxon>
        <taxon>Lasiosphaeria</taxon>
    </lineage>
</organism>
<keyword evidence="6" id="KW-1185">Reference proteome</keyword>
<evidence type="ECO:0000259" key="4">
    <source>
        <dbReference type="Pfam" id="PF22893"/>
    </source>
</evidence>
<dbReference type="Gene3D" id="1.20.120.1020">
    <property type="entry name" value="Prion-inhibition and propagation, HeLo domain"/>
    <property type="match status" value="1"/>
</dbReference>
<dbReference type="AlphaFoldDB" id="A0AAE0KJU9"/>
<gene>
    <name evidence="5" type="ORF">B0T24DRAFT_665970</name>
</gene>
<dbReference type="Pfam" id="PF22893">
    <property type="entry name" value="ULD_2"/>
    <property type="match status" value="1"/>
</dbReference>
<proteinExistence type="predicted"/>
<protein>
    <recommendedName>
        <fullName evidence="7">Fungal N-terminal domain-containing protein</fullName>
    </recommendedName>
</protein>
<feature type="domain" description="Azaphilone pigments biosynthesis cluster protein L N-terminal" evidence="3">
    <location>
        <begin position="2"/>
        <end position="102"/>
    </location>
</feature>
<evidence type="ECO:0008006" key="7">
    <source>
        <dbReference type="Google" id="ProtNLM"/>
    </source>
</evidence>